<dbReference type="EMBL" id="QXHD01000004">
    <property type="protein sequence ID" value="NEZ58676.1"/>
    <property type="molecule type" value="Genomic_DNA"/>
</dbReference>
<keyword evidence="2" id="KW-1185">Reference proteome</keyword>
<name>A0A6M0RR73_9CYAN</name>
<accession>A0A6M0RR73</accession>
<comment type="caution">
    <text evidence="1">The sequence shown here is derived from an EMBL/GenBank/DDBJ whole genome shotgun (WGS) entry which is preliminary data.</text>
</comment>
<sequence>MLLIISTDKCLNRCIEFIFKGGDKIVEKEEDILPSGKTILAELEIEQLTVRNIKPRSKRTHYRAILNWIVYYRTSSSSSNIGYVKGLLEIF</sequence>
<protein>
    <submittedName>
        <fullName evidence="1">Uncharacterized protein</fullName>
    </submittedName>
</protein>
<evidence type="ECO:0000313" key="1">
    <source>
        <dbReference type="EMBL" id="NEZ58676.1"/>
    </source>
</evidence>
<evidence type="ECO:0000313" key="2">
    <source>
        <dbReference type="Proteomes" id="UP000481033"/>
    </source>
</evidence>
<organism evidence="1 2">
    <name type="scientific">Adonisia turfae CCMR0081</name>
    <dbReference type="NCBI Taxonomy" id="2292702"/>
    <lineage>
        <taxon>Bacteria</taxon>
        <taxon>Bacillati</taxon>
        <taxon>Cyanobacteriota</taxon>
        <taxon>Adonisia</taxon>
        <taxon>Adonisia turfae</taxon>
    </lineage>
</organism>
<proteinExistence type="predicted"/>
<gene>
    <name evidence="1" type="ORF">DXZ20_24145</name>
</gene>
<reference evidence="1 2" key="1">
    <citation type="journal article" date="2020" name="Microb. Ecol.">
        <title>Ecogenomics of the Marine Benthic Filamentous Cyanobacterium Adonisia.</title>
        <authorList>
            <person name="Walter J.M."/>
            <person name="Coutinho F.H."/>
            <person name="Leomil L."/>
            <person name="Hargreaves P.I."/>
            <person name="Campeao M.E."/>
            <person name="Vieira V.V."/>
            <person name="Silva B.S."/>
            <person name="Fistarol G.O."/>
            <person name="Salomon P.S."/>
            <person name="Sawabe T."/>
            <person name="Mino S."/>
            <person name="Hosokawa M."/>
            <person name="Miyashita H."/>
            <person name="Maruyama F."/>
            <person name="van Verk M.C."/>
            <person name="Dutilh B.E."/>
            <person name="Thompson C.C."/>
            <person name="Thompson F.L."/>
        </authorList>
    </citation>
    <scope>NUCLEOTIDE SEQUENCE [LARGE SCALE GENOMIC DNA]</scope>
    <source>
        <strain evidence="1 2">CCMR0081</strain>
    </source>
</reference>
<dbReference type="Proteomes" id="UP000481033">
    <property type="component" value="Unassembled WGS sequence"/>
</dbReference>
<dbReference type="AlphaFoldDB" id="A0A6M0RR73"/>